<dbReference type="GO" id="GO:0008320">
    <property type="term" value="F:protein transmembrane transporter activity"/>
    <property type="evidence" value="ECO:0007669"/>
    <property type="project" value="TreeGrafter"/>
</dbReference>
<reference evidence="5 6" key="1">
    <citation type="submission" date="2019-01" db="EMBL/GenBank/DDBJ databases">
        <title>Sequencing of cultivated peanut Arachis hypogaea provides insights into genome evolution and oil improvement.</title>
        <authorList>
            <person name="Chen X."/>
        </authorList>
    </citation>
    <scope>NUCLEOTIDE SEQUENCE [LARGE SCALE GENOMIC DNA]</scope>
    <source>
        <strain evidence="6">cv. Fuhuasheng</strain>
        <tissue evidence="5">Leaves</tissue>
    </source>
</reference>
<keyword evidence="3" id="KW-1133">Transmembrane helix</keyword>
<evidence type="ECO:0000256" key="3">
    <source>
        <dbReference type="ARBA" id="ARBA00022989"/>
    </source>
</evidence>
<organism evidence="5 6">
    <name type="scientific">Arachis hypogaea</name>
    <name type="common">Peanut</name>
    <dbReference type="NCBI Taxonomy" id="3818"/>
    <lineage>
        <taxon>Eukaryota</taxon>
        <taxon>Viridiplantae</taxon>
        <taxon>Streptophyta</taxon>
        <taxon>Embryophyta</taxon>
        <taxon>Tracheophyta</taxon>
        <taxon>Spermatophyta</taxon>
        <taxon>Magnoliopsida</taxon>
        <taxon>eudicotyledons</taxon>
        <taxon>Gunneridae</taxon>
        <taxon>Pentapetalae</taxon>
        <taxon>rosids</taxon>
        <taxon>fabids</taxon>
        <taxon>Fabales</taxon>
        <taxon>Fabaceae</taxon>
        <taxon>Papilionoideae</taxon>
        <taxon>50 kb inversion clade</taxon>
        <taxon>dalbergioids sensu lato</taxon>
        <taxon>Dalbergieae</taxon>
        <taxon>Pterocarpus clade</taxon>
        <taxon>Arachis</taxon>
    </lineage>
</organism>
<keyword evidence="4" id="KW-0472">Membrane</keyword>
<comment type="caution">
    <text evidence="5">The sequence shown here is derived from an EMBL/GenBank/DDBJ whole genome shotgun (WGS) entry which is preliminary data.</text>
</comment>
<dbReference type="PANTHER" id="PTHR15371">
    <property type="entry name" value="TIM23"/>
    <property type="match status" value="1"/>
</dbReference>
<dbReference type="Pfam" id="PF02466">
    <property type="entry name" value="Tim17"/>
    <property type="match status" value="1"/>
</dbReference>
<dbReference type="GO" id="GO:0005744">
    <property type="term" value="C:TIM23 mitochondrial import inner membrane translocase complex"/>
    <property type="evidence" value="ECO:0007669"/>
    <property type="project" value="TreeGrafter"/>
</dbReference>
<keyword evidence="2" id="KW-0812">Transmembrane</keyword>
<dbReference type="AlphaFoldDB" id="A0A444XWQ7"/>
<gene>
    <name evidence="5" type="ORF">Ahy_B08g089073</name>
</gene>
<name>A0A444XWQ7_ARAHY</name>
<dbReference type="EMBL" id="SDMP01000018">
    <property type="protein sequence ID" value="RYQ94191.1"/>
    <property type="molecule type" value="Genomic_DNA"/>
</dbReference>
<evidence type="ECO:0000256" key="1">
    <source>
        <dbReference type="ARBA" id="ARBA00004141"/>
    </source>
</evidence>
<sequence length="187" mass="20007">MANSLNNNDNDNKSQNTRLYNPYHDLKVPIQNLYNLPTSPENLFPELVNRTYRPWNEKLTYYTGIACLTGAVGGGISGTLEGIRAAERGDSFKIRVNRVLNSGIQRGRRLGNSLGSLGLIFSVTESTIQYFTDRDDMVNSAAAGLATGALYKAAAGPRSAAIAGVLGGIAAAATVAGKQALRRYVPI</sequence>
<evidence type="ECO:0000313" key="5">
    <source>
        <dbReference type="EMBL" id="RYQ94191.1"/>
    </source>
</evidence>
<evidence type="ECO:0000256" key="2">
    <source>
        <dbReference type="ARBA" id="ARBA00022692"/>
    </source>
</evidence>
<dbReference type="OrthoDB" id="159299at2759"/>
<proteinExistence type="predicted"/>
<dbReference type="STRING" id="3818.A0A444XWQ7"/>
<accession>A0A444XWQ7</accession>
<evidence type="ECO:0000256" key="4">
    <source>
        <dbReference type="ARBA" id="ARBA00023136"/>
    </source>
</evidence>
<dbReference type="PANTHER" id="PTHR15371:SF24">
    <property type="entry name" value="MITOCHONDRIAL IMPORT INNER MEMBRANE TRANSLOCASE SUBUNIT TIM23-3"/>
    <property type="match status" value="1"/>
</dbReference>
<dbReference type="Gramene" id="arahy.Tifrunner.gnm2.ann2.Ah18g464100.1">
    <property type="protein sequence ID" value="arahy.Tifrunner.gnm2.ann2.Ah18g464100.1-CDS-1"/>
    <property type="gene ID" value="arahy.Tifrunner.gnm2.ann2.Ah18g464100"/>
</dbReference>
<comment type="subcellular location">
    <subcellularLocation>
        <location evidence="1">Membrane</location>
        <topology evidence="1">Multi-pass membrane protein</topology>
    </subcellularLocation>
</comment>
<keyword evidence="6" id="KW-1185">Reference proteome</keyword>
<evidence type="ECO:0000313" key="6">
    <source>
        <dbReference type="Proteomes" id="UP000289738"/>
    </source>
</evidence>
<dbReference type="SMR" id="A0A444XWQ7"/>
<dbReference type="InterPro" id="IPR045238">
    <property type="entry name" value="Tim23-like"/>
</dbReference>
<dbReference type="GO" id="GO:0030150">
    <property type="term" value="P:protein import into mitochondrial matrix"/>
    <property type="evidence" value="ECO:0007669"/>
    <property type="project" value="TreeGrafter"/>
</dbReference>
<dbReference type="Proteomes" id="UP000289738">
    <property type="component" value="Chromosome B08"/>
</dbReference>
<protein>
    <submittedName>
        <fullName evidence="5">Uncharacterized protein</fullName>
    </submittedName>
</protein>